<keyword evidence="3" id="KW-0964">Secreted</keyword>
<evidence type="ECO:0000256" key="15">
    <source>
        <dbReference type="ARBA" id="ARBA00046064"/>
    </source>
</evidence>
<comment type="caution">
    <text evidence="18">The sequence shown here is derived from an EMBL/GenBank/DDBJ whole genome shotgun (WGS) entry which is preliminary data.</text>
</comment>
<keyword evidence="4" id="KW-0272">Extracellular matrix</keyword>
<comment type="function">
    <text evidence="15">Extracellular matrix serine protease secreted by pioneer neurons that plays a role in layering of neurons in the cerebral cortex and cerebellum by coordinating cell positioning during neurodevelopment. Regulates microtubule function in neurons and neuronal migration. Binding to the extracellular domains of lipoprotein receptors VLDLR and LRP8/APOER2 induces tyrosine phosphorylation of DAB1 and modulation of TAU phosphorylation. Affects migration of sympathetic preganglionic neurons in the spinal cord, where it seems to act as a barrier to neuronal migration. Enzymatic activity is important for the modulation of cell adhesion.</text>
</comment>
<evidence type="ECO:0000256" key="11">
    <source>
        <dbReference type="ARBA" id="ARBA00022889"/>
    </source>
</evidence>
<keyword evidence="19" id="KW-1185">Reference proteome</keyword>
<feature type="disulfide bond" evidence="16">
    <location>
        <begin position="214"/>
        <end position="223"/>
    </location>
</feature>
<keyword evidence="16" id="KW-0245">EGF-like domain</keyword>
<dbReference type="FunFam" id="2.60.120.260:FF:000003">
    <property type="entry name" value="Reelin"/>
    <property type="match status" value="3"/>
</dbReference>
<dbReference type="GO" id="GO:0006508">
    <property type="term" value="P:proteolysis"/>
    <property type="evidence" value="ECO:0007669"/>
    <property type="project" value="UniProtKB-KW"/>
</dbReference>
<evidence type="ECO:0000256" key="2">
    <source>
        <dbReference type="ARBA" id="ARBA00022473"/>
    </source>
</evidence>
<evidence type="ECO:0000256" key="3">
    <source>
        <dbReference type="ARBA" id="ARBA00022525"/>
    </source>
</evidence>
<keyword evidence="7" id="KW-0378">Hydrolase</keyword>
<comment type="subcellular location">
    <subcellularLocation>
        <location evidence="1">Secreted</location>
        <location evidence="1">Extracellular space</location>
        <location evidence="1">Extracellular matrix</location>
    </subcellularLocation>
</comment>
<dbReference type="PROSITE" id="PS01186">
    <property type="entry name" value="EGF_2"/>
    <property type="match status" value="3"/>
</dbReference>
<dbReference type="GO" id="GO:0070325">
    <property type="term" value="F:lipoprotein particle receptor binding"/>
    <property type="evidence" value="ECO:0007669"/>
    <property type="project" value="InterPro"/>
</dbReference>
<feature type="disulfide bond" evidence="16">
    <location>
        <begin position="921"/>
        <end position="931"/>
    </location>
</feature>
<keyword evidence="6" id="KW-0479">Metal-binding</keyword>
<keyword evidence="2" id="KW-0217">Developmental protein</keyword>
<proteinExistence type="inferred from homology"/>
<evidence type="ECO:0000256" key="16">
    <source>
        <dbReference type="PROSITE-ProRule" id="PRU00076"/>
    </source>
</evidence>
<comment type="similarity">
    <text evidence="12">Belongs to the reelin family.</text>
</comment>
<dbReference type="InterPro" id="IPR036278">
    <property type="entry name" value="Sialidase_sf"/>
</dbReference>
<dbReference type="GO" id="GO:0008236">
    <property type="term" value="F:serine-type peptidase activity"/>
    <property type="evidence" value="ECO:0007669"/>
    <property type="project" value="UniProtKB-KW"/>
</dbReference>
<evidence type="ECO:0000256" key="14">
    <source>
        <dbReference type="ARBA" id="ARBA00044961"/>
    </source>
</evidence>
<keyword evidence="9" id="KW-0862">Zinc</keyword>
<dbReference type="GO" id="GO:0046872">
    <property type="term" value="F:metal ion binding"/>
    <property type="evidence" value="ECO:0007669"/>
    <property type="project" value="UniProtKB-KW"/>
</dbReference>
<dbReference type="PANTHER" id="PTHR11841">
    <property type="entry name" value="REELIN"/>
    <property type="match status" value="1"/>
</dbReference>
<feature type="non-terminal residue" evidence="18">
    <location>
        <position position="1739"/>
    </location>
</feature>
<name>A0AAV2PV77_MEGNR</name>
<evidence type="ECO:0000256" key="7">
    <source>
        <dbReference type="ARBA" id="ARBA00022801"/>
    </source>
</evidence>
<keyword evidence="5" id="KW-0645">Protease</keyword>
<comment type="subunit">
    <text evidence="14">Oligomer of disulfide-linked homodimers.</text>
</comment>
<dbReference type="GO" id="GO:0007155">
    <property type="term" value="P:cell adhesion"/>
    <property type="evidence" value="ECO:0007669"/>
    <property type="project" value="UniProtKB-KW"/>
</dbReference>
<dbReference type="GO" id="GO:0001764">
    <property type="term" value="P:neuron migration"/>
    <property type="evidence" value="ECO:0007669"/>
    <property type="project" value="InterPro"/>
</dbReference>
<evidence type="ECO:0000256" key="13">
    <source>
        <dbReference type="ARBA" id="ARBA00023900"/>
    </source>
</evidence>
<dbReference type="Gene3D" id="2.60.120.260">
    <property type="entry name" value="Galactose-binding domain-like"/>
    <property type="match status" value="9"/>
</dbReference>
<evidence type="ECO:0000256" key="9">
    <source>
        <dbReference type="ARBA" id="ARBA00022833"/>
    </source>
</evidence>
<dbReference type="InterPro" id="IPR034968">
    <property type="entry name" value="Reelin"/>
</dbReference>
<reference evidence="18 19" key="1">
    <citation type="submission" date="2024-05" db="EMBL/GenBank/DDBJ databases">
        <authorList>
            <person name="Wallberg A."/>
        </authorList>
    </citation>
    <scope>NUCLEOTIDE SEQUENCE [LARGE SCALE GENOMIC DNA]</scope>
</reference>
<accession>A0AAV2PV77</accession>
<evidence type="ECO:0000256" key="4">
    <source>
        <dbReference type="ARBA" id="ARBA00022530"/>
    </source>
</evidence>
<evidence type="ECO:0000256" key="1">
    <source>
        <dbReference type="ARBA" id="ARBA00004498"/>
    </source>
</evidence>
<organism evidence="18 19">
    <name type="scientific">Meganyctiphanes norvegica</name>
    <name type="common">Northern krill</name>
    <name type="synonym">Thysanopoda norvegica</name>
    <dbReference type="NCBI Taxonomy" id="48144"/>
    <lineage>
        <taxon>Eukaryota</taxon>
        <taxon>Metazoa</taxon>
        <taxon>Ecdysozoa</taxon>
        <taxon>Arthropoda</taxon>
        <taxon>Crustacea</taxon>
        <taxon>Multicrustacea</taxon>
        <taxon>Malacostraca</taxon>
        <taxon>Eumalacostraca</taxon>
        <taxon>Eucarida</taxon>
        <taxon>Euphausiacea</taxon>
        <taxon>Euphausiidae</taxon>
        <taxon>Meganyctiphanes</taxon>
    </lineage>
</organism>
<dbReference type="InterPro" id="IPR000742">
    <property type="entry name" value="EGF"/>
</dbReference>
<dbReference type="SMART" id="SM00181">
    <property type="entry name" value="EGF"/>
    <property type="match status" value="5"/>
</dbReference>
<evidence type="ECO:0000256" key="5">
    <source>
        <dbReference type="ARBA" id="ARBA00022670"/>
    </source>
</evidence>
<keyword evidence="10" id="KW-0106">Calcium</keyword>
<dbReference type="Pfam" id="PF21471">
    <property type="entry name" value="Reelin_subrepeat-B"/>
    <property type="match status" value="9"/>
</dbReference>
<dbReference type="SUPFAM" id="SSF50939">
    <property type="entry name" value="Sialidases"/>
    <property type="match status" value="4"/>
</dbReference>
<dbReference type="EMBL" id="CAXKWB010001281">
    <property type="protein sequence ID" value="CAL4063823.1"/>
    <property type="molecule type" value="Genomic_DNA"/>
</dbReference>
<dbReference type="InterPro" id="IPR049419">
    <property type="entry name" value="Reelin_subrepeat-B"/>
</dbReference>
<feature type="domain" description="EGF-like" evidence="17">
    <location>
        <begin position="192"/>
        <end position="224"/>
    </location>
</feature>
<dbReference type="PROSITE" id="PS00022">
    <property type="entry name" value="EGF_1"/>
    <property type="match status" value="3"/>
</dbReference>
<feature type="disulfide bond" evidence="16">
    <location>
        <begin position="196"/>
        <end position="206"/>
    </location>
</feature>
<evidence type="ECO:0000313" key="18">
    <source>
        <dbReference type="EMBL" id="CAL4063823.1"/>
    </source>
</evidence>
<keyword evidence="16" id="KW-1015">Disulfide bond</keyword>
<evidence type="ECO:0000256" key="8">
    <source>
        <dbReference type="ARBA" id="ARBA00022825"/>
    </source>
</evidence>
<dbReference type="GO" id="GO:0007417">
    <property type="term" value="P:central nervous system development"/>
    <property type="evidence" value="ECO:0007669"/>
    <property type="project" value="InterPro"/>
</dbReference>
<dbReference type="PANTHER" id="PTHR11841:SF1">
    <property type="entry name" value="REELIN"/>
    <property type="match status" value="1"/>
</dbReference>
<sequence length="1739" mass="193464">MKALLAECSLFHDDQIILVITSNNENNEDITFPITRISISVDTEKVHIPVDASHQQPNTRFCLEQQNNASENVNNWVLEKIQLLVWLPSKPQHYLQGLVNLECGGGQADLDVEFSPDGGKTWSPLHRECLPWACNGSHIALTSMLHTQQVDRWGMVTLPLPYGSLTSTSRIRLKQLSHPGATDEIWALDNIFIGVCPKGCNGRGLCQTNQHCKCEYGYSGQACEISESDNPTYIAEPFTNPLDTSANILKAEGGHISYQCGVVGVGTAAVFNGGGRRVLTTREVNTTKAHLLQFHFVAGTYSDVGKCPGPDHDDESVYVHYTCDGGVTWHLLHTLQASRNKESSFVSVPLPPGARDASCSFRIWQDQHSGSGRDIWAIDDLIITSINYGTIDMDFSNPVAANNSLRFHLGSVGSSCNRKEVLVFDDANAMGAHRFVETKSIGVGPSYMMQFDLIIGCDGPVSEENENTVVLEYSLNQGITWELVHQVCTPSTTGCESHFTKGSVYHASEYDTWKRVTLLLPKHTWSPATRLKLHQTANEEVGHSWAIDNLYIGHTCPGLCSGHGRCTTYGCKCDEEFHGHKCLPLDKLHRSIDADFDGDDDIVKYGLRVTGGIVNPMNDGCGPVVGGNNLYFGAPGIRQVETDDLYAIDLELLQFTAVIGNDRGSSCSEGGMFKEPGAASLALEYSKDGGVSWHLLQELLPEKYRKPIVFYTKLGDEVVKGESGVVRFRIWQPKHASMDQWAIDNIIIRSNELSGSLQADFSPDSLIELPWLSVSSHSQSHYCNSEASAQVMDGTEPVRQAVTKGLSLNEGDVISFQISVGCDKEAMAEHPHPVLLEFSKDGGLTWSLVSEPCPPIALHCSQAREPSVYWPGHHGPWTRILIPVDHRLSQGSVNLRWIQANPGETTDGEFALKELYIGPPCYKNCHGHGVCTAIGVCKCDAGFNGTKCGLFPKSNPQYGIDGFNTPEESGIWERYEGATKALGCGIKHHGNELFFAADGPRFATTKEMDTRNIKYLIFHLQIGSSEPGDRCQLGVAPRDNVLLEYSTDNGQTWNELQEFEPKHTIKRREAFFIPLSGSSRTRQTKFRWWQAYPDMMQDEAHKEPNAEWHLDNVMIMANESVPLTLSDDFGGNSSSPWFLSVGTQTMPGCGEEDPLFLFKGHNDPKYAETWDLQPSQSTVVQFDIKVGCNGVPAPEGVHLEYSNDNGREWKKVRELCSPPDIDCDTFHLPSTFVSQAHSGMTRVTMTLPKSTVGERTRLRFIESKGDGHGNSDSAWGVDNFYIGDSCPWMCSGHGICRNNTCLCDEGYFGEFCVPASVLPCELMDTFNKPQINDKLWLTTLGAEISRRCGPIVADTTLVLSKKGIRLATSIDMDMTSGKFLQFNLMMGCQIARPEKTKPRGSRGRENNFMAENLSENDARKFGILVQYSTNGGIEWHLLKEIHFNPSSDPKFVHVNLGDFPALLTNATRFRVWQPLHGGNLDHQWAIDNMYIGGSPISPNVLYDDFNDEDLSRDAWIDWPNGEMENMCGIYDGRSTITFNPGLGEHSIYTKDLAVDEFSVLQFDIKVGCGGPTIMEHNVSLEYSTDYGQNWKVIHPVDAPPHTSPDCIHELRTPTVFYPNSMYKWTRVVVPFDDLQICGTVRFRWMQGYYASRDASDVWGLDNVYIGPACPYHCSGQGYCLNGDHCVCDDDFEGEQLCLPYITQPEMLTEDFEGELRSKKFSMHWYRKQRVSLYGIEVDD</sequence>
<gene>
    <name evidence="18" type="ORF">MNOR_LOCUS3673</name>
</gene>
<keyword evidence="11" id="KW-0130">Cell adhesion</keyword>
<evidence type="ECO:0000256" key="10">
    <source>
        <dbReference type="ARBA" id="ARBA00022837"/>
    </source>
</evidence>
<evidence type="ECO:0000256" key="12">
    <source>
        <dbReference type="ARBA" id="ARBA00023773"/>
    </source>
</evidence>
<dbReference type="PROSITE" id="PS50026">
    <property type="entry name" value="EGF_3"/>
    <property type="match status" value="2"/>
</dbReference>
<comment type="caution">
    <text evidence="16">Lacks conserved residue(s) required for the propagation of feature annotation.</text>
</comment>
<evidence type="ECO:0000259" key="17">
    <source>
        <dbReference type="PROSITE" id="PS50026"/>
    </source>
</evidence>
<dbReference type="Proteomes" id="UP001497623">
    <property type="component" value="Unassembled WGS sequence"/>
</dbReference>
<dbReference type="Pfam" id="PF23106">
    <property type="entry name" value="EGF_Teneurin"/>
    <property type="match status" value="1"/>
</dbReference>
<feature type="domain" description="EGF-like" evidence="17">
    <location>
        <begin position="917"/>
        <end position="949"/>
    </location>
</feature>
<evidence type="ECO:0000256" key="6">
    <source>
        <dbReference type="ARBA" id="ARBA00022723"/>
    </source>
</evidence>
<evidence type="ECO:0000313" key="19">
    <source>
        <dbReference type="Proteomes" id="UP001497623"/>
    </source>
</evidence>
<keyword evidence="8" id="KW-0720">Serine protease</keyword>
<protein>
    <recommendedName>
        <fullName evidence="13">Reelin</fullName>
    </recommendedName>
</protein>
<feature type="disulfide bond" evidence="16">
    <location>
        <begin position="939"/>
        <end position="948"/>
    </location>
</feature>